<evidence type="ECO:0000313" key="3">
    <source>
        <dbReference type="Proteomes" id="UP000285013"/>
    </source>
</evidence>
<evidence type="ECO:0000313" key="1">
    <source>
        <dbReference type="EMBL" id="RHL94344.1"/>
    </source>
</evidence>
<dbReference type="SUPFAM" id="SSF101908">
    <property type="entry name" value="Putative isomerase YbhE"/>
    <property type="match status" value="1"/>
</dbReference>
<accession>A0A3E4KUE7</accession>
<dbReference type="Proteomes" id="UP000286003">
    <property type="component" value="Unassembled WGS sequence"/>
</dbReference>
<comment type="caution">
    <text evidence="1">The sequence shown here is derived from an EMBL/GenBank/DDBJ whole genome shotgun (WGS) entry which is preliminary data.</text>
</comment>
<gene>
    <name evidence="2" type="ORF">DWZ32_04395</name>
    <name evidence="1" type="ORF">DWZ95_06820</name>
</gene>
<dbReference type="Proteomes" id="UP000285013">
    <property type="component" value="Unassembled WGS sequence"/>
</dbReference>
<evidence type="ECO:0000313" key="4">
    <source>
        <dbReference type="Proteomes" id="UP000286003"/>
    </source>
</evidence>
<dbReference type="EMBL" id="QRQM01000004">
    <property type="protein sequence ID" value="RHN09056.1"/>
    <property type="molecule type" value="Genomic_DNA"/>
</dbReference>
<reference evidence="3 4" key="1">
    <citation type="submission" date="2018-08" db="EMBL/GenBank/DDBJ databases">
        <title>A genome reference for cultivated species of the human gut microbiota.</title>
        <authorList>
            <person name="Zou Y."/>
            <person name="Xue W."/>
            <person name="Luo G."/>
        </authorList>
    </citation>
    <scope>NUCLEOTIDE SEQUENCE [LARGE SCALE GENOMIC DNA]</scope>
    <source>
        <strain evidence="2 4">AF31-23</strain>
        <strain evidence="1 3">AF36-16BH</strain>
    </source>
</reference>
<sequence length="316" mass="35275">MTSVELKTKRVNQSEIIARGAFPFVMVDSMFFLFNGDPSSGAVVLRESDASEIAQFLTKGNGFGECINAGYMGRSKDTLFIYEASTVRKMTYLFSLSGDSLKYECIEDVRPQNGSEFCYAVHRLDNGLSVGGRLIGKDHLFVLLDENLDTITTFGKIPVEYTGSNITTFTGDLLVDGNTVYYASNNFTYMAAYEISNRKPIVKFEKMFVPPVLLNSGDRISFNKNKHLDGFLALKSYKDYLFATYSGKPKAELDLNGSSALVPTTILAFDKSGNPLAKFTTPYKIRSIAFTDEKMYLLDLDCNIESINMDEVLKYL</sequence>
<dbReference type="AlphaFoldDB" id="A0A3E4KUE7"/>
<evidence type="ECO:0000313" key="2">
    <source>
        <dbReference type="EMBL" id="RHN09056.1"/>
    </source>
</evidence>
<evidence type="ECO:0008006" key="5">
    <source>
        <dbReference type="Google" id="ProtNLM"/>
    </source>
</evidence>
<dbReference type="EMBL" id="QRPE01000005">
    <property type="protein sequence ID" value="RHL94344.1"/>
    <property type="molecule type" value="Genomic_DNA"/>
</dbReference>
<name>A0A3E4KUE7_9BACE</name>
<organism evidence="1 3">
    <name type="scientific">Bacteroides intestinalis</name>
    <dbReference type="NCBI Taxonomy" id="329854"/>
    <lineage>
        <taxon>Bacteria</taxon>
        <taxon>Pseudomonadati</taxon>
        <taxon>Bacteroidota</taxon>
        <taxon>Bacteroidia</taxon>
        <taxon>Bacteroidales</taxon>
        <taxon>Bacteroidaceae</taxon>
        <taxon>Bacteroides</taxon>
    </lineage>
</organism>
<protein>
    <recommendedName>
        <fullName evidence="5">6-bladed beta-propeller</fullName>
    </recommendedName>
</protein>
<proteinExistence type="predicted"/>